<dbReference type="PROSITE" id="PS50127">
    <property type="entry name" value="UBC_2"/>
    <property type="match status" value="1"/>
</dbReference>
<dbReference type="Proteomes" id="UP000247702">
    <property type="component" value="Unassembled WGS sequence"/>
</dbReference>
<evidence type="ECO:0000256" key="6">
    <source>
        <dbReference type="ARBA" id="ARBA00022840"/>
    </source>
</evidence>
<dbReference type="InterPro" id="IPR016135">
    <property type="entry name" value="UBQ-conjugating_enzyme/RWD"/>
</dbReference>
<keyword evidence="3" id="KW-0808">Transferase</keyword>
<dbReference type="PANTHER" id="PTHR24068">
    <property type="entry name" value="UBIQUITIN-CONJUGATING ENZYME E2"/>
    <property type="match status" value="1"/>
</dbReference>
<evidence type="ECO:0000256" key="4">
    <source>
        <dbReference type="ARBA" id="ARBA00022741"/>
    </source>
</evidence>
<dbReference type="SMART" id="SM00212">
    <property type="entry name" value="UBCc"/>
    <property type="match status" value="1"/>
</dbReference>
<evidence type="ECO:0000259" key="7">
    <source>
        <dbReference type="PROSITE" id="PS50127"/>
    </source>
</evidence>
<feature type="domain" description="UBC core" evidence="7">
    <location>
        <begin position="6"/>
        <end position="151"/>
    </location>
</feature>
<comment type="pathway">
    <text evidence="2">Protein modification; protein ubiquitination.</text>
</comment>
<dbReference type="STRING" id="94130.A0A2Z6QX83"/>
<protein>
    <submittedName>
        <fullName evidence="9">Ubiquitin-conjugating enzyme E2</fullName>
    </submittedName>
</protein>
<dbReference type="EMBL" id="BEXD01000813">
    <property type="protein sequence ID" value="GBB90369.1"/>
    <property type="molecule type" value="Genomic_DNA"/>
</dbReference>
<dbReference type="AlphaFoldDB" id="A0A2Z6QX83"/>
<keyword evidence="10" id="KW-1185">Reference proteome</keyword>
<dbReference type="Pfam" id="PF00179">
    <property type="entry name" value="UQ_con"/>
    <property type="match status" value="1"/>
</dbReference>
<evidence type="ECO:0000313" key="8">
    <source>
        <dbReference type="EMBL" id="GBB90369.1"/>
    </source>
</evidence>
<dbReference type="FunFam" id="3.10.110.10:FF:000101">
    <property type="entry name" value="Ubiquitin-conjugating enzyme E2 D2"/>
    <property type="match status" value="1"/>
</dbReference>
<accession>A0A2Z6QX83</accession>
<sequence length="151" mass="17344">MNRAILSAKRIHNELKDLERNPLPFCGAGPIDDDPFHWHAVILGPSDSPYAGGIFFLDILFSTDYPFKPPKIKFTTKIYHTNISSNGIICVDLDNRWSPGISISEVLMSIRDLLIKPNPDNPLIPENAYLYKTDRTRYEDTCKKWTRKYAM</sequence>
<dbReference type="SUPFAM" id="SSF54495">
    <property type="entry name" value="UBC-like"/>
    <property type="match status" value="1"/>
</dbReference>
<keyword evidence="6" id="KW-0067">ATP-binding</keyword>
<dbReference type="GO" id="GO:0005524">
    <property type="term" value="F:ATP binding"/>
    <property type="evidence" value="ECO:0007669"/>
    <property type="project" value="UniProtKB-KW"/>
</dbReference>
<evidence type="ECO:0000256" key="5">
    <source>
        <dbReference type="ARBA" id="ARBA00022786"/>
    </source>
</evidence>
<evidence type="ECO:0000313" key="10">
    <source>
        <dbReference type="Proteomes" id="UP000247702"/>
    </source>
</evidence>
<reference evidence="9" key="2">
    <citation type="submission" date="2019-10" db="EMBL/GenBank/DDBJ databases">
        <title>Conservation and host-specific expression of non-tandemly repeated heterogenous ribosome RNA gene in arbuscular mycorrhizal fungi.</title>
        <authorList>
            <person name="Maeda T."/>
            <person name="Kobayashi Y."/>
            <person name="Nakagawa T."/>
            <person name="Ezawa T."/>
            <person name="Yamaguchi K."/>
            <person name="Bino T."/>
            <person name="Nishimoto Y."/>
            <person name="Shigenobu S."/>
            <person name="Kawaguchi M."/>
        </authorList>
    </citation>
    <scope>NUCLEOTIDE SEQUENCE</scope>
    <source>
        <strain evidence="9">HR1</strain>
    </source>
</reference>
<evidence type="ECO:0000313" key="9">
    <source>
        <dbReference type="EMBL" id="GES90054.1"/>
    </source>
</evidence>
<dbReference type="InterPro" id="IPR000608">
    <property type="entry name" value="UBC"/>
</dbReference>
<dbReference type="OrthoDB" id="2320667at2759"/>
<dbReference type="EMBL" id="BLAL01000193">
    <property type="protein sequence ID" value="GES90054.1"/>
    <property type="molecule type" value="Genomic_DNA"/>
</dbReference>
<keyword evidence="5" id="KW-0833">Ubl conjugation pathway</keyword>
<dbReference type="Gene3D" id="3.10.110.10">
    <property type="entry name" value="Ubiquitin Conjugating Enzyme"/>
    <property type="match status" value="1"/>
</dbReference>
<organism evidence="8 10">
    <name type="scientific">Rhizophagus clarus</name>
    <dbReference type="NCBI Taxonomy" id="94130"/>
    <lineage>
        <taxon>Eukaryota</taxon>
        <taxon>Fungi</taxon>
        <taxon>Fungi incertae sedis</taxon>
        <taxon>Mucoromycota</taxon>
        <taxon>Glomeromycotina</taxon>
        <taxon>Glomeromycetes</taxon>
        <taxon>Glomerales</taxon>
        <taxon>Glomeraceae</taxon>
        <taxon>Rhizophagus</taxon>
    </lineage>
</organism>
<name>A0A2Z6QX83_9GLOM</name>
<dbReference type="GO" id="GO:0061631">
    <property type="term" value="F:ubiquitin conjugating enzyme activity"/>
    <property type="evidence" value="ECO:0007669"/>
    <property type="project" value="UniProtKB-EC"/>
</dbReference>
<keyword evidence="4" id="KW-0547">Nucleotide-binding</keyword>
<evidence type="ECO:0000256" key="2">
    <source>
        <dbReference type="ARBA" id="ARBA00004906"/>
    </source>
</evidence>
<proteinExistence type="predicted"/>
<evidence type="ECO:0000256" key="1">
    <source>
        <dbReference type="ARBA" id="ARBA00000485"/>
    </source>
</evidence>
<reference evidence="8 10" key="1">
    <citation type="submission" date="2017-11" db="EMBL/GenBank/DDBJ databases">
        <title>The genome of Rhizophagus clarus HR1 reveals common genetic basis of auxotrophy among arbuscular mycorrhizal fungi.</title>
        <authorList>
            <person name="Kobayashi Y."/>
        </authorList>
    </citation>
    <scope>NUCLEOTIDE SEQUENCE [LARGE SCALE GENOMIC DNA]</scope>
    <source>
        <strain evidence="8 10">HR1</strain>
    </source>
</reference>
<comment type="catalytic activity">
    <reaction evidence="1">
        <text>S-ubiquitinyl-[E1 ubiquitin-activating enzyme]-L-cysteine + [E2 ubiquitin-conjugating enzyme]-L-cysteine = [E1 ubiquitin-activating enzyme]-L-cysteine + S-ubiquitinyl-[E2 ubiquitin-conjugating enzyme]-L-cysteine.</text>
        <dbReference type="EC" id="2.3.2.23"/>
    </reaction>
</comment>
<gene>
    <name evidence="9" type="ORF">RCL2_001692200</name>
    <name evidence="8" type="ORF">RclHR1_01730017</name>
</gene>
<comment type="caution">
    <text evidence="8">The sequence shown here is derived from an EMBL/GenBank/DDBJ whole genome shotgun (WGS) entry which is preliminary data.</text>
</comment>
<evidence type="ECO:0000256" key="3">
    <source>
        <dbReference type="ARBA" id="ARBA00022679"/>
    </source>
</evidence>
<dbReference type="Proteomes" id="UP000615446">
    <property type="component" value="Unassembled WGS sequence"/>
</dbReference>